<protein>
    <submittedName>
        <fullName evidence="3">META domain-containing protein</fullName>
    </submittedName>
</protein>
<feature type="compositionally biased region" description="Gly residues" evidence="1">
    <location>
        <begin position="8"/>
        <end position="18"/>
    </location>
</feature>
<evidence type="ECO:0000313" key="3">
    <source>
        <dbReference type="EMBL" id="MFB9258690.1"/>
    </source>
</evidence>
<dbReference type="RefSeq" id="WP_380022984.1">
    <property type="nucleotide sequence ID" value="NZ_JBHMDY010000001.1"/>
</dbReference>
<feature type="region of interest" description="Disordered" evidence="1">
    <location>
        <begin position="1"/>
        <end position="24"/>
    </location>
</feature>
<accession>A0ABV5JLT0</accession>
<evidence type="ECO:0000259" key="2">
    <source>
        <dbReference type="Pfam" id="PF03724"/>
    </source>
</evidence>
<dbReference type="EMBL" id="JBHMDY010000001">
    <property type="protein sequence ID" value="MFB9258690.1"/>
    <property type="molecule type" value="Genomic_DNA"/>
</dbReference>
<name>A0ABV5JLT0_9ACTN</name>
<organism evidence="3 4">
    <name type="scientific">Dietzia aerolata</name>
    <dbReference type="NCBI Taxonomy" id="595984"/>
    <lineage>
        <taxon>Bacteria</taxon>
        <taxon>Bacillati</taxon>
        <taxon>Actinomycetota</taxon>
        <taxon>Actinomycetes</taxon>
        <taxon>Mycobacteriales</taxon>
        <taxon>Dietziaceae</taxon>
        <taxon>Dietzia</taxon>
    </lineage>
</organism>
<evidence type="ECO:0000313" key="4">
    <source>
        <dbReference type="Proteomes" id="UP001589700"/>
    </source>
</evidence>
<dbReference type="Pfam" id="PF03724">
    <property type="entry name" value="META"/>
    <property type="match status" value="1"/>
</dbReference>
<gene>
    <name evidence="3" type="ORF">ACFFVD_02640</name>
</gene>
<evidence type="ECO:0000256" key="1">
    <source>
        <dbReference type="SAM" id="MobiDB-lite"/>
    </source>
</evidence>
<dbReference type="Proteomes" id="UP001589700">
    <property type="component" value="Unassembled WGS sequence"/>
</dbReference>
<reference evidence="3 4" key="1">
    <citation type="submission" date="2024-09" db="EMBL/GenBank/DDBJ databases">
        <authorList>
            <person name="Sun Q."/>
            <person name="Mori K."/>
        </authorList>
    </citation>
    <scope>NUCLEOTIDE SEQUENCE [LARGE SCALE GENOMIC DNA]</scope>
    <source>
        <strain evidence="3 4">CCM 7659</strain>
    </source>
</reference>
<sequence length="114" mass="11298">MNPAIGAWGTGGNGGSAGSAGQPGLELAVDGGFTGSDGCNRLFGSWTAGPDHVVTFSPVGSTRMACPGVDTWLSRMASAHVDGDALHVSDESGVAIGTLQRRAADAQGLPATED</sequence>
<keyword evidence="4" id="KW-1185">Reference proteome</keyword>
<dbReference type="InterPro" id="IPR005184">
    <property type="entry name" value="DUF306_Meta_HslJ"/>
</dbReference>
<dbReference type="InterPro" id="IPR038670">
    <property type="entry name" value="HslJ-like_sf"/>
</dbReference>
<comment type="caution">
    <text evidence="3">The sequence shown here is derived from an EMBL/GenBank/DDBJ whole genome shotgun (WGS) entry which is preliminary data.</text>
</comment>
<feature type="domain" description="DUF306" evidence="2">
    <location>
        <begin position="16"/>
        <end position="93"/>
    </location>
</feature>
<proteinExistence type="predicted"/>
<dbReference type="Gene3D" id="2.40.128.270">
    <property type="match status" value="1"/>
</dbReference>